<dbReference type="SMART" id="SM00257">
    <property type="entry name" value="LysM"/>
    <property type="match status" value="2"/>
</dbReference>
<dbReference type="GO" id="GO:0008061">
    <property type="term" value="F:chitin binding"/>
    <property type="evidence" value="ECO:0007669"/>
    <property type="project" value="UniProtKB-KW"/>
</dbReference>
<feature type="signal peptide" evidence="3">
    <location>
        <begin position="1"/>
        <end position="16"/>
    </location>
</feature>
<dbReference type="PANTHER" id="PTHR34997:SF1">
    <property type="entry name" value="PEPTIDOGLYCAN-BINDING LYSIN DOMAIN"/>
    <property type="match status" value="1"/>
</dbReference>
<protein>
    <recommendedName>
        <fullName evidence="4">LysM domain-containing protein</fullName>
    </recommendedName>
</protein>
<keyword evidence="2" id="KW-0843">Virulence</keyword>
<dbReference type="Pfam" id="PF01476">
    <property type="entry name" value="LysM"/>
    <property type="match status" value="1"/>
</dbReference>
<evidence type="ECO:0000256" key="3">
    <source>
        <dbReference type="SAM" id="SignalP"/>
    </source>
</evidence>
<dbReference type="InterPro" id="IPR052210">
    <property type="entry name" value="LysM1-like"/>
</dbReference>
<feature type="domain" description="LysM" evidence="4">
    <location>
        <begin position="143"/>
        <end position="191"/>
    </location>
</feature>
<feature type="domain" description="LysM" evidence="4">
    <location>
        <begin position="62"/>
        <end position="108"/>
    </location>
</feature>
<sequence>MFVLFILVILAAACLADPRLYQRDDPPPTPTATFTSSANAAVTVVPAIPSPTQPGLTGSCISFYKVQTSDTCLSIAARNDISFAEFYFWNPSVGVDCSGIVAGYWVCVAVDTETPPSTTPTPTPTVVPAPAPTQPGLIASCNSFYKVARNDTCISIVANFGNKFTVEAFEAWNPSVGADCTNMWFDYWVCVGVAGG</sequence>
<dbReference type="Gene3D" id="3.10.350.10">
    <property type="entry name" value="LysM domain"/>
    <property type="match status" value="2"/>
</dbReference>
<dbReference type="InterPro" id="IPR018392">
    <property type="entry name" value="LysM"/>
</dbReference>
<dbReference type="SUPFAM" id="SSF54106">
    <property type="entry name" value="LysM domain"/>
    <property type="match status" value="2"/>
</dbReference>
<dbReference type="AlphaFoldDB" id="A0A6A6RHN1"/>
<name>A0A6A6RHN1_9PEZI</name>
<dbReference type="CDD" id="cd00118">
    <property type="entry name" value="LysM"/>
    <property type="match status" value="2"/>
</dbReference>
<accession>A0A6A6RHN1</accession>
<evidence type="ECO:0000313" key="5">
    <source>
        <dbReference type="EMBL" id="KAF2502967.1"/>
    </source>
</evidence>
<keyword evidence="6" id="KW-1185">Reference proteome</keyword>
<keyword evidence="3" id="KW-0732">Signal</keyword>
<evidence type="ECO:0000313" key="6">
    <source>
        <dbReference type="Proteomes" id="UP000799750"/>
    </source>
</evidence>
<dbReference type="OrthoDB" id="2281372at2759"/>
<feature type="chain" id="PRO_5025645130" description="LysM domain-containing protein" evidence="3">
    <location>
        <begin position="17"/>
        <end position="196"/>
    </location>
</feature>
<dbReference type="InterPro" id="IPR036779">
    <property type="entry name" value="LysM_dom_sf"/>
</dbReference>
<evidence type="ECO:0000256" key="2">
    <source>
        <dbReference type="ARBA" id="ARBA00023026"/>
    </source>
</evidence>
<evidence type="ECO:0000259" key="4">
    <source>
        <dbReference type="PROSITE" id="PS51782"/>
    </source>
</evidence>
<proteinExistence type="predicted"/>
<dbReference type="EMBL" id="MU004181">
    <property type="protein sequence ID" value="KAF2502967.1"/>
    <property type="molecule type" value="Genomic_DNA"/>
</dbReference>
<evidence type="ECO:0000256" key="1">
    <source>
        <dbReference type="ARBA" id="ARBA00022669"/>
    </source>
</evidence>
<gene>
    <name evidence="5" type="ORF">BU16DRAFT_554994</name>
</gene>
<keyword evidence="1" id="KW-0147">Chitin-binding</keyword>
<dbReference type="PROSITE" id="PS51782">
    <property type="entry name" value="LYSM"/>
    <property type="match status" value="2"/>
</dbReference>
<dbReference type="PANTHER" id="PTHR34997">
    <property type="entry name" value="AM15"/>
    <property type="match status" value="1"/>
</dbReference>
<reference evidence="5" key="1">
    <citation type="journal article" date="2020" name="Stud. Mycol.">
        <title>101 Dothideomycetes genomes: a test case for predicting lifestyles and emergence of pathogens.</title>
        <authorList>
            <person name="Haridas S."/>
            <person name="Albert R."/>
            <person name="Binder M."/>
            <person name="Bloem J."/>
            <person name="Labutti K."/>
            <person name="Salamov A."/>
            <person name="Andreopoulos B."/>
            <person name="Baker S."/>
            <person name="Barry K."/>
            <person name="Bills G."/>
            <person name="Bluhm B."/>
            <person name="Cannon C."/>
            <person name="Castanera R."/>
            <person name="Culley D."/>
            <person name="Daum C."/>
            <person name="Ezra D."/>
            <person name="Gonzalez J."/>
            <person name="Henrissat B."/>
            <person name="Kuo A."/>
            <person name="Liang C."/>
            <person name="Lipzen A."/>
            <person name="Lutzoni F."/>
            <person name="Magnuson J."/>
            <person name="Mondo S."/>
            <person name="Nolan M."/>
            <person name="Ohm R."/>
            <person name="Pangilinan J."/>
            <person name="Park H.-J."/>
            <person name="Ramirez L."/>
            <person name="Alfaro M."/>
            <person name="Sun H."/>
            <person name="Tritt A."/>
            <person name="Yoshinaga Y."/>
            <person name="Zwiers L.-H."/>
            <person name="Turgeon B."/>
            <person name="Goodwin S."/>
            <person name="Spatafora J."/>
            <person name="Crous P."/>
            <person name="Grigoriev I."/>
        </authorList>
    </citation>
    <scope>NUCLEOTIDE SEQUENCE</scope>
    <source>
        <strain evidence="5">CBS 269.34</strain>
    </source>
</reference>
<dbReference type="Proteomes" id="UP000799750">
    <property type="component" value="Unassembled WGS sequence"/>
</dbReference>
<organism evidence="5 6">
    <name type="scientific">Lophium mytilinum</name>
    <dbReference type="NCBI Taxonomy" id="390894"/>
    <lineage>
        <taxon>Eukaryota</taxon>
        <taxon>Fungi</taxon>
        <taxon>Dikarya</taxon>
        <taxon>Ascomycota</taxon>
        <taxon>Pezizomycotina</taxon>
        <taxon>Dothideomycetes</taxon>
        <taxon>Pleosporomycetidae</taxon>
        <taxon>Mytilinidiales</taxon>
        <taxon>Mytilinidiaceae</taxon>
        <taxon>Lophium</taxon>
    </lineage>
</organism>